<dbReference type="PROSITE" id="PS50888">
    <property type="entry name" value="BHLH"/>
    <property type="match status" value="1"/>
</dbReference>
<dbReference type="InterPro" id="IPR008967">
    <property type="entry name" value="p53-like_TF_DNA-bd_sf"/>
</dbReference>
<dbReference type="InterPro" id="IPR036638">
    <property type="entry name" value="HLH_DNA-bd_sf"/>
</dbReference>
<dbReference type="GO" id="GO:0005634">
    <property type="term" value="C:nucleus"/>
    <property type="evidence" value="ECO:0007669"/>
    <property type="project" value="UniProtKB-SubCell"/>
</dbReference>
<dbReference type="GO" id="GO:0000785">
    <property type="term" value="C:chromatin"/>
    <property type="evidence" value="ECO:0007669"/>
    <property type="project" value="TreeGrafter"/>
</dbReference>
<dbReference type="Pfam" id="PF00907">
    <property type="entry name" value="T-box"/>
    <property type="match status" value="1"/>
</dbReference>
<feature type="region of interest" description="Disordered" evidence="7">
    <location>
        <begin position="2046"/>
        <end position="2068"/>
    </location>
</feature>
<evidence type="ECO:0000259" key="8">
    <source>
        <dbReference type="PROSITE" id="PS50252"/>
    </source>
</evidence>
<feature type="compositionally biased region" description="Pro residues" evidence="7">
    <location>
        <begin position="1973"/>
        <end position="1987"/>
    </location>
</feature>
<keyword evidence="6" id="KW-0175">Coiled coil</keyword>
<evidence type="ECO:0000256" key="3">
    <source>
        <dbReference type="ARBA" id="ARBA00023163"/>
    </source>
</evidence>
<keyword evidence="4 5" id="KW-0539">Nucleus</keyword>
<feature type="coiled-coil region" evidence="6">
    <location>
        <begin position="2208"/>
        <end position="2271"/>
    </location>
</feature>
<name>A0AAV9RF79_9TELE</name>
<feature type="region of interest" description="Disordered" evidence="7">
    <location>
        <begin position="1150"/>
        <end position="1213"/>
    </location>
</feature>
<feature type="region of interest" description="Disordered" evidence="7">
    <location>
        <begin position="924"/>
        <end position="949"/>
    </location>
</feature>
<dbReference type="GO" id="GO:0000978">
    <property type="term" value="F:RNA polymerase II cis-regulatory region sequence-specific DNA binding"/>
    <property type="evidence" value="ECO:0007669"/>
    <property type="project" value="InterPro"/>
</dbReference>
<dbReference type="InterPro" id="IPR032060">
    <property type="entry name" value="MGA_dom"/>
</dbReference>
<evidence type="ECO:0000256" key="4">
    <source>
        <dbReference type="ARBA" id="ARBA00023242"/>
    </source>
</evidence>
<feature type="compositionally biased region" description="Low complexity" evidence="7">
    <location>
        <begin position="1956"/>
        <end position="1968"/>
    </location>
</feature>
<feature type="compositionally biased region" description="Polar residues" evidence="7">
    <location>
        <begin position="349"/>
        <end position="359"/>
    </location>
</feature>
<comment type="caution">
    <text evidence="5">Lacks conserved residue(s) required for the propagation of feature annotation.</text>
</comment>
<dbReference type="GO" id="GO:0001708">
    <property type="term" value="P:cell fate specification"/>
    <property type="evidence" value="ECO:0007669"/>
    <property type="project" value="TreeGrafter"/>
</dbReference>
<dbReference type="GO" id="GO:0046983">
    <property type="term" value="F:protein dimerization activity"/>
    <property type="evidence" value="ECO:0007669"/>
    <property type="project" value="InterPro"/>
</dbReference>
<organism evidence="10 11">
    <name type="scientific">Crenichthys baileyi</name>
    <name type="common">White River springfish</name>
    <dbReference type="NCBI Taxonomy" id="28760"/>
    <lineage>
        <taxon>Eukaryota</taxon>
        <taxon>Metazoa</taxon>
        <taxon>Chordata</taxon>
        <taxon>Craniata</taxon>
        <taxon>Vertebrata</taxon>
        <taxon>Euteleostomi</taxon>
        <taxon>Actinopterygii</taxon>
        <taxon>Neopterygii</taxon>
        <taxon>Teleostei</taxon>
        <taxon>Neoteleostei</taxon>
        <taxon>Acanthomorphata</taxon>
        <taxon>Ovalentaria</taxon>
        <taxon>Atherinomorphae</taxon>
        <taxon>Cyprinodontiformes</taxon>
        <taxon>Goodeidae</taxon>
        <taxon>Crenichthys</taxon>
    </lineage>
</organism>
<feature type="compositionally biased region" description="Polar residues" evidence="7">
    <location>
        <begin position="398"/>
        <end position="422"/>
    </location>
</feature>
<evidence type="ECO:0000259" key="9">
    <source>
        <dbReference type="PROSITE" id="PS50888"/>
    </source>
</evidence>
<feature type="domain" description="BHLH" evidence="9">
    <location>
        <begin position="2202"/>
        <end position="2254"/>
    </location>
</feature>
<dbReference type="CDD" id="cd20195">
    <property type="entry name" value="T-box_MGA-like"/>
    <property type="match status" value="1"/>
</dbReference>
<evidence type="ECO:0000256" key="5">
    <source>
        <dbReference type="PROSITE-ProRule" id="PRU00201"/>
    </source>
</evidence>
<dbReference type="Proteomes" id="UP001311232">
    <property type="component" value="Unassembled WGS sequence"/>
</dbReference>
<dbReference type="Gene3D" id="2.60.40.820">
    <property type="entry name" value="Transcription factor, T-box"/>
    <property type="match status" value="1"/>
</dbReference>
<evidence type="ECO:0000256" key="2">
    <source>
        <dbReference type="ARBA" id="ARBA00023125"/>
    </source>
</evidence>
<dbReference type="SMART" id="SM00425">
    <property type="entry name" value="TBOX"/>
    <property type="match status" value="1"/>
</dbReference>
<feature type="compositionally biased region" description="Polar residues" evidence="7">
    <location>
        <begin position="878"/>
        <end position="892"/>
    </location>
</feature>
<evidence type="ECO:0000313" key="10">
    <source>
        <dbReference type="EMBL" id="KAK5607674.1"/>
    </source>
</evidence>
<feature type="domain" description="T-box" evidence="8">
    <location>
        <begin position="104"/>
        <end position="285"/>
    </location>
</feature>
<sequence length="2327" mass="256411">MASTKTRQGMVILKEGASAPAAAPTADQSPACLVGLRTGMAQKSGTVQGLCMSSGEAQISGKHKMYPAMEAIVKMGERKHPTSLNSPSDTPSPDCVCKDVKVTLDNNSMWNEFFKCRTEMLLTKQGSRMFPYCRFRISGLQLSRKYSLIMDIEPLDNNQYKWTGESWQVCRKAEHHVKSKPFVHPDSPATSQHWMQSPVSFYRLKLTNNISDQEGNIILHPMHRYLPQLHLVPADRAVEDLKLNGPNVLTFTFPQTEFMTVTTYQNPQFTQLKVNYNPFVKKLKEDRVNSYGLKLKGILGKELNSYEDKRNTEQHPVKKSLKVLLANHKPRHSKASDLKLPAPKEPQEKSTTSNTQSAVSVPRESPRSGSCPAPKLISELICEAHVSLQRCHMEQRGSNHSNSPGAAQNSPKAAAESSTLPSRSMKIDSVLPDPQCSSFDFDPLSPASSPEPLPPLPASLALELDSATSAAAKLSPLALQLPLSPTFSSLDEDGLSPTTSLSELVHFFSTDDDIGVEFSNTDTLAVPSQPLPVSEPPQPSVMVQPILASKPHKRKKSSRATKLARLEVGHDANDYRNKQPKVEEVEEQLFISFTSKEALKLHTAESSEELPSDPQLTLDTEAAEEPENSNRAECVEETIVVNEDILLRDLKLMKHRQVIHPVLQEVGLKMTLLDPALSIDLQYLGVCLPIPPPGVVTEPLTQTVPTSQGVFASFQSRTGKTTDVTQIKGWKEKFTPVEAEPTSTPKPEVCPSSDVPKKNLSAFCSDMLDEYLESEGKLIDERASSFSQPPVEAPAYQLPVSSASYVRTLDHILKKPTAGSPASDIISGFIPPSKRSRLKAICRRAERKQKGPKHNKIKTASAAPELTAAAQMHNAVQTPGGFSQTTELQNEATLTKRRRLKPRTSSQTLGASMPLNVCEDMAPLESDSELGPDSALKQPSDRTVDTQKKESRATVIRAFERLKELEDGVMWEGCFQTSITEERATIALTSLFTQTGFVTENPTAPIRLKQRRARHCLNEFCRLGCICSSLSHCSRISHCGRPSCMFGCSCLKQKVVLLKNLDSSDSSPTSPHCKIKKKRRRMLKMAYVLKEADTVTHPAERVRTLWRKKAENSDSEPVHAPDVAPVLHPSVKSKYHSSCARVRGFMGKMVKHKEESKERKLTRRKAAGLKSLKHGEQTPKQTKANVEIPRPHSAANEGQAPNSNPPSPSEVLHPYPSKRLLILADCKWGNDNERSYVLKKLCEAMALEQLGKPFWIKKYLITPIEETVDENRANKCIQYKVQISTPSLEREKGALVKPVTQGSKQGIKPAAQHRQDNQSELIPKKRKARKDGKKVIHQFCTDAVEDWQEELMEEVEHVEDWQKEVEHVEDWQKEVEPVEDWQKEAEPVEDLQKEAEPVEDRQKEAEPVEDRQKEAEPVEDRQKEAEPVEDRQKEAEPVEDRQKEAEPVEDCQKEVKEDDILKDGEECKSFQSRHELERITDELNSVNSKMAGMALPFLTGAPPAGFLSANKKQLGGSDHVIQVNGKQYPFAKIELGRMGALHPANRLAAYLTGRVGSQRQKQASSTSELSCKHQSSPHFTSSAFCVPPAPPAPTVTTARLQTQQSVSKPILPSPPADSEPKSLVVGSSNPSLNLPTVDPQPLLVQVPSPRKVVNLPPPRIPNTQFMGQRMVLKPVRSSSGIQYYLKPDGSLVQLIPTYQMRPVNPSSTIQGDSEPTNLVVGSSSPSLSLTPPIDPHSLLVQVPSTRKVVNLLPPVIPSTSQRMVLKPVRSSSSGTQYYLKPDGSLVQLIPTNQLRPVNPSSTIQGVIPASCSQAAPVAVVKRPTLPNLSSSTSSAVYSSLLLASSSPGSSSSSSDSVTPLIAPVLEPSASVSQQSTCTLKIIPPHPVKDPIIIKLPHLPPTQVVSSEGSLIGPQGPSHPVVPVNDTPLNPPVCQKADLEVKSVAVTEGVAAEHRSISPQTQPTIQTPTEPAIPRMPPTPAQSPPPKPTSDLPHPEQEMDLDVVCVEAIEVVDLVSSSETEDSSDFRESDCEDEKQLIANKQAVKRIQHQISSEDLKRKEKRVKKSQDEYMSIHGPSAANRAAAARMDVKDLFYISSEEDSPNRTTVTNGAAAAGELTGECQLRTCQQAVEEEEKAWHCTLEKLEKNSGYGTAQQTMEMSSSDVDTEVEALSPAVDSPNSPRTRLQDQNIMDNTSLPRTSRNRLRHIHSMNERKLRAQIQQMLRELQKEVVPTTTNNKMSKISILKKAVELIQELRSSEEDLKRKKRSLKRSRAVYLSILGQSAANRAAAARMDVKDLFYISSEEDSPNRTTVTNGAAAAGELTVNAS</sequence>
<dbReference type="InterPro" id="IPR036960">
    <property type="entry name" value="T-box_sf"/>
</dbReference>
<evidence type="ECO:0000256" key="1">
    <source>
        <dbReference type="ARBA" id="ARBA00023015"/>
    </source>
</evidence>
<dbReference type="Gene3D" id="4.10.280.10">
    <property type="entry name" value="Helix-loop-helix DNA-binding domain"/>
    <property type="match status" value="1"/>
</dbReference>
<dbReference type="PRINTS" id="PR00937">
    <property type="entry name" value="TBOX"/>
</dbReference>
<feature type="region of interest" description="Disordered" evidence="7">
    <location>
        <begin position="394"/>
        <end position="432"/>
    </location>
</feature>
<dbReference type="SUPFAM" id="SSF47459">
    <property type="entry name" value="HLH, helix-loop-helix DNA-binding domain"/>
    <property type="match status" value="1"/>
</dbReference>
<dbReference type="PROSITE" id="PS50252">
    <property type="entry name" value="TBOX_3"/>
    <property type="match status" value="1"/>
</dbReference>
<evidence type="ECO:0000313" key="11">
    <source>
        <dbReference type="Proteomes" id="UP001311232"/>
    </source>
</evidence>
<dbReference type="Pfam" id="PF00010">
    <property type="entry name" value="HLH"/>
    <property type="match status" value="1"/>
</dbReference>
<keyword evidence="3" id="KW-0804">Transcription</keyword>
<dbReference type="InterPro" id="IPR046360">
    <property type="entry name" value="T-box_DNA-bd"/>
</dbReference>
<evidence type="ECO:0008006" key="12">
    <source>
        <dbReference type="Google" id="ProtNLM"/>
    </source>
</evidence>
<evidence type="ECO:0000256" key="6">
    <source>
        <dbReference type="SAM" id="Coils"/>
    </source>
</evidence>
<dbReference type="SUPFAM" id="SSF49417">
    <property type="entry name" value="p53-like transcription factors"/>
    <property type="match status" value="1"/>
</dbReference>
<feature type="region of interest" description="Disordered" evidence="7">
    <location>
        <begin position="1593"/>
        <end position="1632"/>
    </location>
</feature>
<dbReference type="PANTHER" id="PTHR11267:SF32">
    <property type="entry name" value="MAX GENE-ASSOCIATED PROTEIN"/>
    <property type="match status" value="1"/>
</dbReference>
<dbReference type="SMART" id="SM00353">
    <property type="entry name" value="HLH"/>
    <property type="match status" value="1"/>
</dbReference>
<dbReference type="GO" id="GO:0045893">
    <property type="term" value="P:positive regulation of DNA-templated transcription"/>
    <property type="evidence" value="ECO:0007669"/>
    <property type="project" value="InterPro"/>
</dbReference>
<feature type="compositionally biased region" description="Basic and acidic residues" evidence="7">
    <location>
        <begin position="939"/>
        <end position="949"/>
    </location>
</feature>
<dbReference type="Pfam" id="PF16059">
    <property type="entry name" value="MGA_dom"/>
    <property type="match status" value="1"/>
</dbReference>
<dbReference type="InterPro" id="IPR011598">
    <property type="entry name" value="bHLH_dom"/>
</dbReference>
<keyword evidence="1" id="KW-0805">Transcription regulation</keyword>
<feature type="region of interest" description="Disordered" evidence="7">
    <location>
        <begin position="878"/>
        <end position="910"/>
    </location>
</feature>
<gene>
    <name evidence="10" type="ORF">CRENBAI_024035</name>
</gene>
<keyword evidence="11" id="KW-1185">Reference proteome</keyword>
<comment type="subcellular location">
    <subcellularLocation>
        <location evidence="5">Nucleus</location>
    </subcellularLocation>
</comment>
<accession>A0AAV9RF79</accession>
<proteinExistence type="predicted"/>
<dbReference type="InterPro" id="IPR001699">
    <property type="entry name" value="TF_T-box"/>
</dbReference>
<feature type="region of interest" description="Disordered" evidence="7">
    <location>
        <begin position="1950"/>
        <end position="1994"/>
    </location>
</feature>
<evidence type="ECO:0000256" key="7">
    <source>
        <dbReference type="SAM" id="MobiDB-lite"/>
    </source>
</evidence>
<feature type="region of interest" description="Disordered" evidence="7">
    <location>
        <begin position="1299"/>
        <end position="1327"/>
    </location>
</feature>
<dbReference type="PANTHER" id="PTHR11267">
    <property type="entry name" value="T-BOX PROTEIN-RELATED"/>
    <property type="match status" value="1"/>
</dbReference>
<dbReference type="EMBL" id="JAHHUM010002018">
    <property type="protein sequence ID" value="KAK5607674.1"/>
    <property type="molecule type" value="Genomic_DNA"/>
</dbReference>
<reference evidence="10 11" key="1">
    <citation type="submission" date="2021-06" db="EMBL/GenBank/DDBJ databases">
        <authorList>
            <person name="Palmer J.M."/>
        </authorList>
    </citation>
    <scope>NUCLEOTIDE SEQUENCE [LARGE SCALE GENOMIC DNA]</scope>
    <source>
        <strain evidence="10 11">MEX-2019</strain>
        <tissue evidence="10">Muscle</tissue>
    </source>
</reference>
<protein>
    <recommendedName>
        <fullName evidence="12">MAX gene-associated protein</fullName>
    </recommendedName>
</protein>
<feature type="region of interest" description="Disordered" evidence="7">
    <location>
        <begin position="330"/>
        <end position="372"/>
    </location>
</feature>
<dbReference type="GO" id="GO:0000981">
    <property type="term" value="F:DNA-binding transcription factor activity, RNA polymerase II-specific"/>
    <property type="evidence" value="ECO:0007669"/>
    <property type="project" value="TreeGrafter"/>
</dbReference>
<comment type="caution">
    <text evidence="10">The sequence shown here is derived from an EMBL/GenBank/DDBJ whole genome shotgun (WGS) entry which is preliminary data.</text>
</comment>
<feature type="region of interest" description="Disordered" evidence="7">
    <location>
        <begin position="1374"/>
        <end position="1459"/>
    </location>
</feature>
<keyword evidence="2 5" id="KW-0238">DNA-binding</keyword>